<protein>
    <submittedName>
        <fullName evidence="1">Uncharacterized protein</fullName>
    </submittedName>
</protein>
<organism evidence="1 2">
    <name type="scientific">Trichonephila clavata</name>
    <name type="common">Joro spider</name>
    <name type="synonym">Nephila clavata</name>
    <dbReference type="NCBI Taxonomy" id="2740835"/>
    <lineage>
        <taxon>Eukaryota</taxon>
        <taxon>Metazoa</taxon>
        <taxon>Ecdysozoa</taxon>
        <taxon>Arthropoda</taxon>
        <taxon>Chelicerata</taxon>
        <taxon>Arachnida</taxon>
        <taxon>Araneae</taxon>
        <taxon>Araneomorphae</taxon>
        <taxon>Entelegynae</taxon>
        <taxon>Araneoidea</taxon>
        <taxon>Nephilidae</taxon>
        <taxon>Trichonephila</taxon>
    </lineage>
</organism>
<dbReference type="OrthoDB" id="10545426at2759"/>
<proteinExistence type="predicted"/>
<evidence type="ECO:0000313" key="2">
    <source>
        <dbReference type="Proteomes" id="UP000887116"/>
    </source>
</evidence>
<accession>A0A8X6LXU8</accession>
<dbReference type="EMBL" id="BMAO01018600">
    <property type="protein sequence ID" value="GFR24652.1"/>
    <property type="molecule type" value="Genomic_DNA"/>
</dbReference>
<gene>
    <name evidence="1" type="ORF">TNCT_9861</name>
</gene>
<keyword evidence="2" id="KW-1185">Reference proteome</keyword>
<sequence length="103" mass="11964">MLAQKYILLYKKLHDYTEYLYLFYNRLNTCPLFCITFHYVEMSDGFVFICSLEKGKFVKDGVEAIKDGHVEGGAVVIVRQRTNPPLEDFILSDCFIPCDLPLE</sequence>
<dbReference type="Proteomes" id="UP000887116">
    <property type="component" value="Unassembled WGS sequence"/>
</dbReference>
<comment type="caution">
    <text evidence="1">The sequence shown here is derived from an EMBL/GenBank/DDBJ whole genome shotgun (WGS) entry which is preliminary data.</text>
</comment>
<name>A0A8X6LXU8_TRICU</name>
<evidence type="ECO:0000313" key="1">
    <source>
        <dbReference type="EMBL" id="GFR24652.1"/>
    </source>
</evidence>
<reference evidence="1" key="1">
    <citation type="submission" date="2020-07" db="EMBL/GenBank/DDBJ databases">
        <title>Multicomponent nature underlies the extraordinary mechanical properties of spider dragline silk.</title>
        <authorList>
            <person name="Kono N."/>
            <person name="Nakamura H."/>
            <person name="Mori M."/>
            <person name="Yoshida Y."/>
            <person name="Ohtoshi R."/>
            <person name="Malay A.D."/>
            <person name="Moran D.A.P."/>
            <person name="Tomita M."/>
            <person name="Numata K."/>
            <person name="Arakawa K."/>
        </authorList>
    </citation>
    <scope>NUCLEOTIDE SEQUENCE</scope>
</reference>
<dbReference type="AlphaFoldDB" id="A0A8X6LXU8"/>